<keyword evidence="1" id="KW-0328">Glycosyltransferase</keyword>
<sequence>MLIRAVHRYFWPDSPPYATFLREMTRDWASRGHDVAVVAGRSTNHPAPASADVPVRRVPVMREAGRPAGQLANMVVFPVGVAAALLRGPRPDVVMCSTAPQVTLGALVSRIARLRGASFVYHCMDLHPEIGRLSGEFANPLVYRLLRRADTATMRRAARVVVLSADMRDAVVDRDPALADKVVVLNNFAMPDDGVVGESPLPAPAPGVLRVVFTGNIGRFQSLPDLLRALGRLPSGAEVELVFMGDGRARSELADIAAGLPASVRARVRFLPAGTSAQAKALMRSAHLGVVSLAPLVARFAYPSKTATYCEQGLPVLVVCDPGTELASTVVSERLGWTAAPGDVEAIAAALAAALSEMSERSLSIRQERVREFHQRTFDQAGALTRWAELMDGLAAERSADAGRGRDA</sequence>
<comment type="caution">
    <text evidence="4">The sequence shown here is derived from an EMBL/GenBank/DDBJ whole genome shotgun (WGS) entry which is preliminary data.</text>
</comment>
<reference evidence="4" key="1">
    <citation type="submission" date="2021-02" db="EMBL/GenBank/DDBJ databases">
        <title>Phycicoccus sp. MQZ13P-5T, whole genome shotgun sequence.</title>
        <authorList>
            <person name="Tuo L."/>
        </authorList>
    </citation>
    <scope>NUCLEOTIDE SEQUENCE</scope>
    <source>
        <strain evidence="4">MQZ13P-5</strain>
    </source>
</reference>
<protein>
    <submittedName>
        <fullName evidence="4">Glycosyltransferase family 4 protein</fullName>
    </submittedName>
</protein>
<dbReference type="RefSeq" id="WP_204131569.1">
    <property type="nucleotide sequence ID" value="NZ_JAFDVD010000012.1"/>
</dbReference>
<dbReference type="InterPro" id="IPR028098">
    <property type="entry name" value="Glyco_trans_4-like_N"/>
</dbReference>
<name>A0ABS2CML6_9MICO</name>
<accession>A0ABS2CML6</accession>
<dbReference type="Pfam" id="PF13692">
    <property type="entry name" value="Glyco_trans_1_4"/>
    <property type="match status" value="1"/>
</dbReference>
<keyword evidence="2" id="KW-0808">Transferase</keyword>
<feature type="domain" description="Glycosyltransferase subfamily 4-like N-terminal" evidence="3">
    <location>
        <begin position="18"/>
        <end position="187"/>
    </location>
</feature>
<evidence type="ECO:0000313" key="5">
    <source>
        <dbReference type="Proteomes" id="UP001430172"/>
    </source>
</evidence>
<evidence type="ECO:0000256" key="2">
    <source>
        <dbReference type="ARBA" id="ARBA00022679"/>
    </source>
</evidence>
<dbReference type="PANTHER" id="PTHR12526">
    <property type="entry name" value="GLYCOSYLTRANSFERASE"/>
    <property type="match status" value="1"/>
</dbReference>
<proteinExistence type="predicted"/>
<evidence type="ECO:0000259" key="3">
    <source>
        <dbReference type="Pfam" id="PF13579"/>
    </source>
</evidence>
<gene>
    <name evidence="4" type="ORF">JQN70_11995</name>
</gene>
<dbReference type="CDD" id="cd03794">
    <property type="entry name" value="GT4_WbuB-like"/>
    <property type="match status" value="1"/>
</dbReference>
<dbReference type="SUPFAM" id="SSF53756">
    <property type="entry name" value="UDP-Glycosyltransferase/glycogen phosphorylase"/>
    <property type="match status" value="1"/>
</dbReference>
<dbReference type="PANTHER" id="PTHR12526:SF638">
    <property type="entry name" value="SPORE COAT PROTEIN SA"/>
    <property type="match status" value="1"/>
</dbReference>
<dbReference type="EMBL" id="JAFDVD010000012">
    <property type="protein sequence ID" value="MBM6401114.1"/>
    <property type="molecule type" value="Genomic_DNA"/>
</dbReference>
<evidence type="ECO:0000313" key="4">
    <source>
        <dbReference type="EMBL" id="MBM6401114.1"/>
    </source>
</evidence>
<organism evidence="4 5">
    <name type="scientific">Phycicoccus sonneratiae</name>
    <dbReference type="NCBI Taxonomy" id="2807628"/>
    <lineage>
        <taxon>Bacteria</taxon>
        <taxon>Bacillati</taxon>
        <taxon>Actinomycetota</taxon>
        <taxon>Actinomycetes</taxon>
        <taxon>Micrococcales</taxon>
        <taxon>Intrasporangiaceae</taxon>
        <taxon>Phycicoccus</taxon>
    </lineage>
</organism>
<dbReference type="Pfam" id="PF13579">
    <property type="entry name" value="Glyco_trans_4_4"/>
    <property type="match status" value="1"/>
</dbReference>
<dbReference type="Proteomes" id="UP001430172">
    <property type="component" value="Unassembled WGS sequence"/>
</dbReference>
<keyword evidence="5" id="KW-1185">Reference proteome</keyword>
<dbReference type="Gene3D" id="3.40.50.2000">
    <property type="entry name" value="Glycogen Phosphorylase B"/>
    <property type="match status" value="2"/>
</dbReference>
<evidence type="ECO:0000256" key="1">
    <source>
        <dbReference type="ARBA" id="ARBA00022676"/>
    </source>
</evidence>